<dbReference type="RefSeq" id="WP_379783256.1">
    <property type="nucleotide sequence ID" value="NZ_JBHSWW010000314.1"/>
</dbReference>
<organism evidence="5 6">
    <name type="scientific">Halorubrum tibetense</name>
    <dbReference type="NCBI Taxonomy" id="175631"/>
    <lineage>
        <taxon>Archaea</taxon>
        <taxon>Methanobacteriati</taxon>
        <taxon>Methanobacteriota</taxon>
        <taxon>Stenosarchaea group</taxon>
        <taxon>Halobacteria</taxon>
        <taxon>Halobacteriales</taxon>
        <taxon>Haloferacaceae</taxon>
        <taxon>Halorubrum</taxon>
    </lineage>
</organism>
<protein>
    <recommendedName>
        <fullName evidence="2">3-dehydroquinate dehydratase</fullName>
        <ecNumber evidence="2">4.2.1.10</ecNumber>
    </recommendedName>
</protein>
<keyword evidence="6" id="KW-1185">Reference proteome</keyword>
<keyword evidence="3" id="KW-0456">Lyase</keyword>
<dbReference type="GO" id="GO:0003855">
    <property type="term" value="F:3-dehydroquinate dehydratase activity"/>
    <property type="evidence" value="ECO:0007669"/>
    <property type="project" value="UniProtKB-EC"/>
</dbReference>
<dbReference type="GO" id="GO:0046279">
    <property type="term" value="P:3,4-dihydroxybenzoate biosynthetic process"/>
    <property type="evidence" value="ECO:0007669"/>
    <property type="project" value="UniProtKB-ARBA"/>
</dbReference>
<evidence type="ECO:0000256" key="2">
    <source>
        <dbReference type="ARBA" id="ARBA00012060"/>
    </source>
</evidence>
<dbReference type="PANTHER" id="PTHR43699">
    <property type="entry name" value="3-DEHYDROQUINATE DEHYDRATASE"/>
    <property type="match status" value="1"/>
</dbReference>
<evidence type="ECO:0000256" key="1">
    <source>
        <dbReference type="ARBA" id="ARBA00001864"/>
    </source>
</evidence>
<dbReference type="EC" id="4.2.1.10" evidence="2"/>
<feature type="non-terminal residue" evidence="5">
    <location>
        <position position="141"/>
    </location>
</feature>
<dbReference type="AlphaFoldDB" id="A0ABD5SE36"/>
<gene>
    <name evidence="5" type="ORF">ACFQEU_14345</name>
</gene>
<evidence type="ECO:0000256" key="3">
    <source>
        <dbReference type="ARBA" id="ARBA00023239"/>
    </source>
</evidence>
<dbReference type="Pfam" id="PF01487">
    <property type="entry name" value="DHquinase_I"/>
    <property type="match status" value="1"/>
</dbReference>
<proteinExistence type="predicted"/>
<dbReference type="InterPro" id="IPR013785">
    <property type="entry name" value="Aldolase_TIM"/>
</dbReference>
<dbReference type="EMBL" id="JBHSWW010000314">
    <property type="protein sequence ID" value="MFC6754626.1"/>
    <property type="molecule type" value="Genomic_DNA"/>
</dbReference>
<dbReference type="InterPro" id="IPR050146">
    <property type="entry name" value="Type-I_3-dehydroquinase"/>
</dbReference>
<reference evidence="5 6" key="1">
    <citation type="journal article" date="2019" name="Int. J. Syst. Evol. Microbiol.">
        <title>The Global Catalogue of Microorganisms (GCM) 10K type strain sequencing project: providing services to taxonomists for standard genome sequencing and annotation.</title>
        <authorList>
            <consortium name="The Broad Institute Genomics Platform"/>
            <consortium name="The Broad Institute Genome Sequencing Center for Infectious Disease"/>
            <person name="Wu L."/>
            <person name="Ma J."/>
        </authorList>
    </citation>
    <scope>NUCLEOTIDE SEQUENCE [LARGE SCALE GENOMIC DNA]</scope>
    <source>
        <strain evidence="5 6">CGMCC 1.3239</strain>
    </source>
</reference>
<dbReference type="PANTHER" id="PTHR43699:SF1">
    <property type="entry name" value="3-DEHYDROQUINATE DEHYDRATASE"/>
    <property type="match status" value="1"/>
</dbReference>
<evidence type="ECO:0000256" key="4">
    <source>
        <dbReference type="ARBA" id="ARBA00023270"/>
    </source>
</evidence>
<sequence length="141" mass="14942">MFEEFVLAASTGDLRAEPRAREHADAVEFRMDLAADPLAQLDAYDGTLPLVVTNRAAWEGGEADDIGRYDALSSSVVHDAVVAVDIELAALRGNAPTGERSHATALRETAREEGVAVIASVHDFESTPERGALVDLLADAA</sequence>
<evidence type="ECO:0000313" key="6">
    <source>
        <dbReference type="Proteomes" id="UP001596442"/>
    </source>
</evidence>
<dbReference type="InterPro" id="IPR001381">
    <property type="entry name" value="DHquinase_I"/>
</dbReference>
<name>A0ABD5SE36_9EURY</name>
<accession>A0ABD5SE36</accession>
<comment type="caution">
    <text evidence="5">The sequence shown here is derived from an EMBL/GenBank/DDBJ whole genome shotgun (WGS) entry which is preliminary data.</text>
</comment>
<dbReference type="Gene3D" id="3.20.20.70">
    <property type="entry name" value="Aldolase class I"/>
    <property type="match status" value="1"/>
</dbReference>
<dbReference type="SUPFAM" id="SSF51569">
    <property type="entry name" value="Aldolase"/>
    <property type="match status" value="1"/>
</dbReference>
<keyword evidence="4" id="KW-0704">Schiff base</keyword>
<dbReference type="Proteomes" id="UP001596442">
    <property type="component" value="Unassembled WGS sequence"/>
</dbReference>
<evidence type="ECO:0000313" key="5">
    <source>
        <dbReference type="EMBL" id="MFC6754626.1"/>
    </source>
</evidence>
<comment type="catalytic activity">
    <reaction evidence="1">
        <text>3-dehydroquinate = 3-dehydroshikimate + H2O</text>
        <dbReference type="Rhea" id="RHEA:21096"/>
        <dbReference type="ChEBI" id="CHEBI:15377"/>
        <dbReference type="ChEBI" id="CHEBI:16630"/>
        <dbReference type="ChEBI" id="CHEBI:32364"/>
        <dbReference type="EC" id="4.2.1.10"/>
    </reaction>
</comment>